<dbReference type="SMART" id="SM00060">
    <property type="entry name" value="FN3"/>
    <property type="match status" value="2"/>
</dbReference>
<dbReference type="SUPFAM" id="SSF57256">
    <property type="entry name" value="Elafin-like"/>
    <property type="match status" value="1"/>
</dbReference>
<dbReference type="CDD" id="cd00199">
    <property type="entry name" value="WAP"/>
    <property type="match status" value="1"/>
</dbReference>
<organism evidence="4 5">
    <name type="scientific">Nicrophorus vespilloides</name>
    <name type="common">Boreal carrion beetle</name>
    <dbReference type="NCBI Taxonomy" id="110193"/>
    <lineage>
        <taxon>Eukaryota</taxon>
        <taxon>Metazoa</taxon>
        <taxon>Ecdysozoa</taxon>
        <taxon>Arthropoda</taxon>
        <taxon>Hexapoda</taxon>
        <taxon>Insecta</taxon>
        <taxon>Pterygota</taxon>
        <taxon>Neoptera</taxon>
        <taxon>Endopterygota</taxon>
        <taxon>Coleoptera</taxon>
        <taxon>Polyphaga</taxon>
        <taxon>Staphyliniformia</taxon>
        <taxon>Silphidae</taxon>
        <taxon>Nicrophorinae</taxon>
        <taxon>Nicrophorus</taxon>
    </lineage>
</organism>
<dbReference type="Proteomes" id="UP000695000">
    <property type="component" value="Unplaced"/>
</dbReference>
<dbReference type="CDD" id="cd00063">
    <property type="entry name" value="FN3"/>
    <property type="match status" value="2"/>
</dbReference>
<gene>
    <name evidence="5" type="primary">LOC108562266</name>
</gene>
<dbReference type="InterPro" id="IPR013783">
    <property type="entry name" value="Ig-like_fold"/>
</dbReference>
<dbReference type="Pfam" id="PF00095">
    <property type="entry name" value="WAP"/>
    <property type="match status" value="1"/>
</dbReference>
<dbReference type="InterPro" id="IPR042447">
    <property type="entry name" value="Anosmin-1"/>
</dbReference>
<evidence type="ECO:0000313" key="5">
    <source>
        <dbReference type="RefSeq" id="XP_017776031.1"/>
    </source>
</evidence>
<dbReference type="GeneID" id="108562266"/>
<feature type="signal peptide" evidence="1">
    <location>
        <begin position="1"/>
        <end position="29"/>
    </location>
</feature>
<dbReference type="PANTHER" id="PTHR14131">
    <property type="entry name" value="ANOSMIN"/>
    <property type="match status" value="1"/>
</dbReference>
<feature type="domain" description="Fibronectin type-III" evidence="2">
    <location>
        <begin position="241"/>
        <end position="347"/>
    </location>
</feature>
<dbReference type="InterPro" id="IPR036645">
    <property type="entry name" value="Elafin-like_sf"/>
</dbReference>
<sequence length="479" mass="54261">MVWSSSVVQHTSVLLLLLVAAQLATTVLSGRHRPKTKEYEHYDVLIVATCEAKCWDNSHRNVCVKSCLQKGSEKPGACPNLLYPEGSTLSPFAAVCMNTCKVDTDCPKTTKCCRHKCGITCQSALNLNNAPGLPELPSDIVIRARKKRSLFVEWKAKKVSANRVLYVIEERHHPGKYFTESHMGEWNLCYRSTKAGALLKHIVRPGRWYQFRIAAVNTNGTKGFSDPIQYIAQAGPKPPKAPQSVIVGPLWTINGSLHAELKWTPPYSDLPIQKYKVFWSRRLHGATALDSVLVLQQTVPKDQTHFIINNLEMDSLYFLQVQALVQYGKEILRGEKSGLILNTTYYSNATENLIHLNPQSPRRVEDLQLQKLFWSQGDLKARIVWKAKSSPVKYTIVWWSGPCKSNNDHYAPHLKLAATTKGSHFDIYDLQFECRYRVSVRETAAASMKTIFDTSVTFTTPSCKELQSRHKRTKCNRRL</sequence>
<dbReference type="PROSITE" id="PS50853">
    <property type="entry name" value="FN3"/>
    <property type="match status" value="1"/>
</dbReference>
<dbReference type="SUPFAM" id="SSF49265">
    <property type="entry name" value="Fibronectin type III"/>
    <property type="match status" value="1"/>
</dbReference>
<keyword evidence="4" id="KW-1185">Reference proteome</keyword>
<feature type="chain" id="PRO_5046372778" evidence="1">
    <location>
        <begin position="30"/>
        <end position="479"/>
    </location>
</feature>
<evidence type="ECO:0000259" key="3">
    <source>
        <dbReference type="PROSITE" id="PS51390"/>
    </source>
</evidence>
<evidence type="ECO:0000256" key="1">
    <source>
        <dbReference type="SAM" id="SignalP"/>
    </source>
</evidence>
<accession>A0ABM1MN81</accession>
<protein>
    <submittedName>
        <fullName evidence="5">Anosmin-1</fullName>
    </submittedName>
</protein>
<proteinExistence type="predicted"/>
<dbReference type="Gene3D" id="4.10.75.10">
    <property type="entry name" value="Elafin-like"/>
    <property type="match status" value="1"/>
</dbReference>
<feature type="domain" description="WAP" evidence="3">
    <location>
        <begin position="71"/>
        <end position="125"/>
    </location>
</feature>
<dbReference type="SMART" id="SM00217">
    <property type="entry name" value="WAP"/>
    <property type="match status" value="1"/>
</dbReference>
<dbReference type="InterPro" id="IPR036116">
    <property type="entry name" value="FN3_sf"/>
</dbReference>
<evidence type="ECO:0000313" key="4">
    <source>
        <dbReference type="Proteomes" id="UP000695000"/>
    </source>
</evidence>
<dbReference type="Pfam" id="PF00041">
    <property type="entry name" value="fn3"/>
    <property type="match status" value="1"/>
</dbReference>
<dbReference type="InterPro" id="IPR003961">
    <property type="entry name" value="FN3_dom"/>
</dbReference>
<dbReference type="InterPro" id="IPR008197">
    <property type="entry name" value="WAP_dom"/>
</dbReference>
<dbReference type="PANTHER" id="PTHR14131:SF5">
    <property type="entry name" value="ANOSMIN-1"/>
    <property type="match status" value="1"/>
</dbReference>
<reference evidence="5" key="1">
    <citation type="submission" date="2025-08" db="UniProtKB">
        <authorList>
            <consortium name="RefSeq"/>
        </authorList>
    </citation>
    <scope>IDENTIFICATION</scope>
    <source>
        <tissue evidence="5">Whole Larva</tissue>
    </source>
</reference>
<dbReference type="PROSITE" id="PS51390">
    <property type="entry name" value="WAP"/>
    <property type="match status" value="1"/>
</dbReference>
<evidence type="ECO:0000259" key="2">
    <source>
        <dbReference type="PROSITE" id="PS50853"/>
    </source>
</evidence>
<dbReference type="Gene3D" id="2.60.40.10">
    <property type="entry name" value="Immunoglobulins"/>
    <property type="match status" value="2"/>
</dbReference>
<dbReference type="RefSeq" id="XP_017776031.1">
    <property type="nucleotide sequence ID" value="XM_017920542.1"/>
</dbReference>
<name>A0ABM1MN81_NICVS</name>
<keyword evidence="1" id="KW-0732">Signal</keyword>